<proteinExistence type="predicted"/>
<sequence length="61" mass="6889">MGCAPWFYCRPLNGLYHHDGQDLRSASLVTLYESRFQNGHEIPHPVGPGAFFCSRAHRDGD</sequence>
<gene>
    <name evidence="1" type="ORF">MPNT_20037</name>
</gene>
<dbReference type="EMBL" id="CAJNOB010000012">
    <property type="protein sequence ID" value="CAF0695863.1"/>
    <property type="molecule type" value="Genomic_DNA"/>
</dbReference>
<protein>
    <submittedName>
        <fullName evidence="1">Uncharacterized protein</fullName>
    </submittedName>
</protein>
<comment type="caution">
    <text evidence="1">The sequence shown here is derived from an EMBL/GenBank/DDBJ whole genome shotgun (WGS) entry which is preliminary data.</text>
</comment>
<keyword evidence="2" id="KW-1185">Reference proteome</keyword>
<name>A0A8J2FVV2_9BACT</name>
<evidence type="ECO:0000313" key="1">
    <source>
        <dbReference type="EMBL" id="CAF0695863.1"/>
    </source>
</evidence>
<organism evidence="1 2">
    <name type="scientific">Candidatus Methylacidithermus pantelleriae</name>
    <dbReference type="NCBI Taxonomy" id="2744239"/>
    <lineage>
        <taxon>Bacteria</taxon>
        <taxon>Pseudomonadati</taxon>
        <taxon>Verrucomicrobiota</taxon>
        <taxon>Methylacidiphilae</taxon>
        <taxon>Methylacidiphilales</taxon>
        <taxon>Methylacidiphilaceae</taxon>
        <taxon>Candidatus Methylacidithermus</taxon>
    </lineage>
</organism>
<evidence type="ECO:0000313" key="2">
    <source>
        <dbReference type="Proteomes" id="UP000663859"/>
    </source>
</evidence>
<reference evidence="1" key="1">
    <citation type="submission" date="2021-02" db="EMBL/GenBank/DDBJ databases">
        <authorList>
            <person name="Cremers G."/>
            <person name="Picone N."/>
        </authorList>
    </citation>
    <scope>NUCLEOTIDE SEQUENCE</scope>
    <source>
        <strain evidence="1">PQ17</strain>
    </source>
</reference>
<accession>A0A8J2FVV2</accession>
<dbReference type="AlphaFoldDB" id="A0A8J2FVV2"/>
<dbReference type="Proteomes" id="UP000663859">
    <property type="component" value="Unassembled WGS sequence"/>
</dbReference>